<dbReference type="Pfam" id="PF01920">
    <property type="entry name" value="Prefoldin_2"/>
    <property type="match status" value="1"/>
</dbReference>
<dbReference type="InterPro" id="IPR002777">
    <property type="entry name" value="PFD_beta-like"/>
</dbReference>
<organism evidence="5 6">
    <name type="scientific">Thalassiosira pseudonana</name>
    <name type="common">Marine diatom</name>
    <name type="synonym">Cyclotella nana</name>
    <dbReference type="NCBI Taxonomy" id="35128"/>
    <lineage>
        <taxon>Eukaryota</taxon>
        <taxon>Sar</taxon>
        <taxon>Stramenopiles</taxon>
        <taxon>Ochrophyta</taxon>
        <taxon>Bacillariophyta</taxon>
        <taxon>Coscinodiscophyceae</taxon>
        <taxon>Thalassiosirophycidae</taxon>
        <taxon>Thalassiosirales</taxon>
        <taxon>Thalassiosiraceae</taxon>
        <taxon>Thalassiosira</taxon>
    </lineage>
</organism>
<feature type="coiled-coil region" evidence="3">
    <location>
        <begin position="194"/>
        <end position="256"/>
    </location>
</feature>
<dbReference type="PaxDb" id="35128-Thaps11508"/>
<proteinExistence type="inferred from homology"/>
<dbReference type="HOGENOM" id="CLU_1075552_0_0_1"/>
<accession>B8CEQ9</accession>
<evidence type="ECO:0000256" key="3">
    <source>
        <dbReference type="SAM" id="Coils"/>
    </source>
</evidence>
<dbReference type="Gene3D" id="1.10.287.370">
    <property type="match status" value="1"/>
</dbReference>
<evidence type="ECO:0000256" key="2">
    <source>
        <dbReference type="ARBA" id="ARBA00023186"/>
    </source>
</evidence>
<gene>
    <name evidence="5" type="ORF">THAPSDRAFT_11508</name>
</gene>
<sequence length="259" mass="28672">MYVVKEKDQLKHIPLVNVCIPQLIRFDELIQCLRSSGPCPETQYDGYFSCPLFRDSARGEYFLLFCLLSSIEGKTRSGPTAHPLDFSHIHPTTRPSTTDGTPHPIAYTNQPTASSHHHIITATMANIGSEAATVVDAKISSFRTLQEELQTHHSDLGTLMAQRNENEMVLQELEVCEGEDDAVVYKQIGPALIKNDLEDAIDTVKKRLEFINGEINKTQTLITKKEEETQQLAVQIQEMQAALQKAAVEAAKAVAAGNA</sequence>
<name>B8CEQ9_THAPS</name>
<dbReference type="GO" id="GO:0005737">
    <property type="term" value="C:cytoplasm"/>
    <property type="evidence" value="ECO:0000318"/>
    <property type="project" value="GO_Central"/>
</dbReference>
<keyword evidence="3" id="KW-0175">Coiled coil</keyword>
<evidence type="ECO:0000256" key="1">
    <source>
        <dbReference type="ARBA" id="ARBA00008045"/>
    </source>
</evidence>
<feature type="region of interest" description="Disordered" evidence="4">
    <location>
        <begin position="79"/>
        <end position="107"/>
    </location>
</feature>
<dbReference type="CDD" id="cd23161">
    <property type="entry name" value="Prefoldin_6"/>
    <property type="match status" value="1"/>
</dbReference>
<dbReference type="GO" id="GO:0051087">
    <property type="term" value="F:protein-folding chaperone binding"/>
    <property type="evidence" value="ECO:0000318"/>
    <property type="project" value="GO_Central"/>
</dbReference>
<dbReference type="SUPFAM" id="SSF46579">
    <property type="entry name" value="Prefoldin"/>
    <property type="match status" value="1"/>
</dbReference>
<protein>
    <recommendedName>
        <fullName evidence="7">Prefoldin subunit 6</fullName>
    </recommendedName>
</protein>
<dbReference type="InterPro" id="IPR009053">
    <property type="entry name" value="Prefoldin"/>
</dbReference>
<dbReference type="PANTHER" id="PTHR21431:SF0">
    <property type="entry name" value="PREFOLDIN SUBUNIT 6"/>
    <property type="match status" value="1"/>
</dbReference>
<dbReference type="PANTHER" id="PTHR21431">
    <property type="entry name" value="PREFOLDIN SUBUNIT 6"/>
    <property type="match status" value="1"/>
</dbReference>
<dbReference type="STRING" id="35128.B8CEQ9"/>
<reference evidence="5 6" key="2">
    <citation type="journal article" date="2008" name="Nature">
        <title>The Phaeodactylum genome reveals the evolutionary history of diatom genomes.</title>
        <authorList>
            <person name="Bowler C."/>
            <person name="Allen A.E."/>
            <person name="Badger J.H."/>
            <person name="Grimwood J."/>
            <person name="Jabbari K."/>
            <person name="Kuo A."/>
            <person name="Maheswari U."/>
            <person name="Martens C."/>
            <person name="Maumus F."/>
            <person name="Otillar R.P."/>
            <person name="Rayko E."/>
            <person name="Salamov A."/>
            <person name="Vandepoele K."/>
            <person name="Beszteri B."/>
            <person name="Gruber A."/>
            <person name="Heijde M."/>
            <person name="Katinka M."/>
            <person name="Mock T."/>
            <person name="Valentin K."/>
            <person name="Verret F."/>
            <person name="Berges J.A."/>
            <person name="Brownlee C."/>
            <person name="Cadoret J.P."/>
            <person name="Chiovitti A."/>
            <person name="Choi C.J."/>
            <person name="Coesel S."/>
            <person name="De Martino A."/>
            <person name="Detter J.C."/>
            <person name="Durkin C."/>
            <person name="Falciatore A."/>
            <person name="Fournet J."/>
            <person name="Haruta M."/>
            <person name="Huysman M.J."/>
            <person name="Jenkins B.D."/>
            <person name="Jiroutova K."/>
            <person name="Jorgensen R.E."/>
            <person name="Joubert Y."/>
            <person name="Kaplan A."/>
            <person name="Kroger N."/>
            <person name="Kroth P.G."/>
            <person name="La Roche J."/>
            <person name="Lindquist E."/>
            <person name="Lommer M."/>
            <person name="Martin-Jezequel V."/>
            <person name="Lopez P.J."/>
            <person name="Lucas S."/>
            <person name="Mangogna M."/>
            <person name="McGinnis K."/>
            <person name="Medlin L.K."/>
            <person name="Montsant A."/>
            <person name="Oudot-Le Secq M.P."/>
            <person name="Napoli C."/>
            <person name="Obornik M."/>
            <person name="Parker M.S."/>
            <person name="Petit J.L."/>
            <person name="Porcel B.M."/>
            <person name="Poulsen N."/>
            <person name="Robison M."/>
            <person name="Rychlewski L."/>
            <person name="Rynearson T.A."/>
            <person name="Schmutz J."/>
            <person name="Shapiro H."/>
            <person name="Siaut M."/>
            <person name="Stanley M."/>
            <person name="Sussman M.R."/>
            <person name="Taylor A.R."/>
            <person name="Vardi A."/>
            <person name="von Dassow P."/>
            <person name="Vyverman W."/>
            <person name="Willis A."/>
            <person name="Wyrwicz L.S."/>
            <person name="Rokhsar D.S."/>
            <person name="Weissenbach J."/>
            <person name="Armbrust E.V."/>
            <person name="Green B.R."/>
            <person name="Van de Peer Y."/>
            <person name="Grigoriev I.V."/>
        </authorList>
    </citation>
    <scope>NUCLEOTIDE SEQUENCE [LARGE SCALE GENOMIC DNA]</scope>
    <source>
        <strain evidence="5 6">CCMP1335</strain>
    </source>
</reference>
<evidence type="ECO:0008006" key="7">
    <source>
        <dbReference type="Google" id="ProtNLM"/>
    </source>
</evidence>
<comment type="similarity">
    <text evidence="1">Belongs to the prefoldin subunit beta family.</text>
</comment>
<dbReference type="GO" id="GO:0016272">
    <property type="term" value="C:prefoldin complex"/>
    <property type="evidence" value="ECO:0000318"/>
    <property type="project" value="GO_Central"/>
</dbReference>
<evidence type="ECO:0000256" key="4">
    <source>
        <dbReference type="SAM" id="MobiDB-lite"/>
    </source>
</evidence>
<dbReference type="EMBL" id="CM000652">
    <property type="protein sequence ID" value="EED87945.1"/>
    <property type="molecule type" value="Genomic_DNA"/>
</dbReference>
<dbReference type="Proteomes" id="UP000001449">
    <property type="component" value="Chromosome 20"/>
</dbReference>
<dbReference type="InParanoid" id="B8CEQ9"/>
<dbReference type="RefSeq" id="XP_002294585.1">
    <property type="nucleotide sequence ID" value="XM_002294549.1"/>
</dbReference>
<dbReference type="AlphaFoldDB" id="B8CEQ9"/>
<evidence type="ECO:0000313" key="6">
    <source>
        <dbReference type="Proteomes" id="UP000001449"/>
    </source>
</evidence>
<keyword evidence="2" id="KW-0143">Chaperone</keyword>
<dbReference type="GO" id="GO:0051131">
    <property type="term" value="P:chaperone-mediated protein complex assembly"/>
    <property type="evidence" value="ECO:0000318"/>
    <property type="project" value="GO_Central"/>
</dbReference>
<reference evidence="5 6" key="1">
    <citation type="journal article" date="2004" name="Science">
        <title>The genome of the diatom Thalassiosira pseudonana: ecology, evolution, and metabolism.</title>
        <authorList>
            <person name="Armbrust E.V."/>
            <person name="Berges J.A."/>
            <person name="Bowler C."/>
            <person name="Green B.R."/>
            <person name="Martinez D."/>
            <person name="Putnam N.H."/>
            <person name="Zhou S."/>
            <person name="Allen A.E."/>
            <person name="Apt K.E."/>
            <person name="Bechner M."/>
            <person name="Brzezinski M.A."/>
            <person name="Chaal B.K."/>
            <person name="Chiovitti A."/>
            <person name="Davis A.K."/>
            <person name="Demarest M.S."/>
            <person name="Detter J.C."/>
            <person name="Glavina T."/>
            <person name="Goodstein D."/>
            <person name="Hadi M.Z."/>
            <person name="Hellsten U."/>
            <person name="Hildebrand M."/>
            <person name="Jenkins B.D."/>
            <person name="Jurka J."/>
            <person name="Kapitonov V.V."/>
            <person name="Kroger N."/>
            <person name="Lau W.W."/>
            <person name="Lane T.W."/>
            <person name="Larimer F.W."/>
            <person name="Lippmeier J.C."/>
            <person name="Lucas S."/>
            <person name="Medina M."/>
            <person name="Montsant A."/>
            <person name="Obornik M."/>
            <person name="Parker M.S."/>
            <person name="Palenik B."/>
            <person name="Pazour G.J."/>
            <person name="Richardson P.M."/>
            <person name="Rynearson T.A."/>
            <person name="Saito M.A."/>
            <person name="Schwartz D.C."/>
            <person name="Thamatrakoln K."/>
            <person name="Valentin K."/>
            <person name="Vardi A."/>
            <person name="Wilkerson F.P."/>
            <person name="Rokhsar D.S."/>
        </authorList>
    </citation>
    <scope>NUCLEOTIDE SEQUENCE [LARGE SCALE GENOMIC DNA]</scope>
    <source>
        <strain evidence="5 6">CCMP1335</strain>
    </source>
</reference>
<dbReference type="eggNOG" id="KOG3478">
    <property type="taxonomic scope" value="Eukaryota"/>
</dbReference>
<dbReference type="GeneID" id="7448522"/>
<dbReference type="GO" id="GO:0006457">
    <property type="term" value="P:protein folding"/>
    <property type="evidence" value="ECO:0000318"/>
    <property type="project" value="GO_Central"/>
</dbReference>
<dbReference type="KEGG" id="tps:THAPSDRAFT_11508"/>
<keyword evidence="6" id="KW-1185">Reference proteome</keyword>
<dbReference type="GO" id="GO:0051082">
    <property type="term" value="F:unfolded protein binding"/>
    <property type="evidence" value="ECO:0007669"/>
    <property type="project" value="InterPro"/>
</dbReference>
<evidence type="ECO:0000313" key="5">
    <source>
        <dbReference type="EMBL" id="EED87945.1"/>
    </source>
</evidence>